<reference evidence="2 3" key="1">
    <citation type="submission" date="2019-09" db="EMBL/GenBank/DDBJ databases">
        <title>Draft genome of the ectomycorrhizal ascomycete Sphaerosporella brunnea.</title>
        <authorList>
            <consortium name="DOE Joint Genome Institute"/>
            <person name="Benucci G.M."/>
            <person name="Marozzi G."/>
            <person name="Antonielli L."/>
            <person name="Sanchez S."/>
            <person name="Marco P."/>
            <person name="Wang X."/>
            <person name="Falini L.B."/>
            <person name="Barry K."/>
            <person name="Haridas S."/>
            <person name="Lipzen A."/>
            <person name="Labutti K."/>
            <person name="Grigoriev I.V."/>
            <person name="Murat C."/>
            <person name="Martin F."/>
            <person name="Albertini E."/>
            <person name="Donnini D."/>
            <person name="Bonito G."/>
        </authorList>
    </citation>
    <scope>NUCLEOTIDE SEQUENCE [LARGE SCALE GENOMIC DNA]</scope>
    <source>
        <strain evidence="2 3">Sb_GMNB300</strain>
    </source>
</reference>
<gene>
    <name evidence="2" type="ORF">FN846DRAFT_913220</name>
</gene>
<keyword evidence="3" id="KW-1185">Reference proteome</keyword>
<dbReference type="Proteomes" id="UP000326924">
    <property type="component" value="Unassembled WGS sequence"/>
</dbReference>
<evidence type="ECO:0000256" key="1">
    <source>
        <dbReference type="SAM" id="Phobius"/>
    </source>
</evidence>
<dbReference type="EMBL" id="VXIS01000362">
    <property type="protein sequence ID" value="KAA8894137.1"/>
    <property type="molecule type" value="Genomic_DNA"/>
</dbReference>
<keyword evidence="1" id="KW-0812">Transmembrane</keyword>
<evidence type="ECO:0000313" key="3">
    <source>
        <dbReference type="Proteomes" id="UP000326924"/>
    </source>
</evidence>
<evidence type="ECO:0000313" key="2">
    <source>
        <dbReference type="EMBL" id="KAA8894137.1"/>
    </source>
</evidence>
<keyword evidence="1" id="KW-1133">Transmembrane helix</keyword>
<dbReference type="AlphaFoldDB" id="A0A5J5EGD6"/>
<protein>
    <submittedName>
        <fullName evidence="2">Uncharacterized protein</fullName>
    </submittedName>
</protein>
<sequence>MRGQKEKAWLTSPHIHVEALQKPKQRERRPLARTIKYTFGDRATALLPGFYGIATVLSGSITGSFLFAQNYMYRNGIKSMALVAKEIELLKAKTRMARLETKVEKVV</sequence>
<keyword evidence="1" id="KW-0472">Membrane</keyword>
<proteinExistence type="predicted"/>
<feature type="transmembrane region" description="Helical" evidence="1">
    <location>
        <begin position="49"/>
        <end position="68"/>
    </location>
</feature>
<dbReference type="InParanoid" id="A0A5J5EGD6"/>
<comment type="caution">
    <text evidence="2">The sequence shown here is derived from an EMBL/GenBank/DDBJ whole genome shotgun (WGS) entry which is preliminary data.</text>
</comment>
<accession>A0A5J5EGD6</accession>
<organism evidence="2 3">
    <name type="scientific">Sphaerosporella brunnea</name>
    <dbReference type="NCBI Taxonomy" id="1250544"/>
    <lineage>
        <taxon>Eukaryota</taxon>
        <taxon>Fungi</taxon>
        <taxon>Dikarya</taxon>
        <taxon>Ascomycota</taxon>
        <taxon>Pezizomycotina</taxon>
        <taxon>Pezizomycetes</taxon>
        <taxon>Pezizales</taxon>
        <taxon>Pyronemataceae</taxon>
        <taxon>Sphaerosporella</taxon>
    </lineage>
</organism>
<name>A0A5J5EGD6_9PEZI</name>